<dbReference type="VEuPathDB" id="VectorBase:BGLAX_050519"/>
<gene>
    <name evidence="2" type="primary">106055742</name>
</gene>
<dbReference type="STRING" id="6526.A0A2C9L9I7"/>
<feature type="transmembrane region" description="Helical" evidence="1">
    <location>
        <begin position="44"/>
        <end position="68"/>
    </location>
</feature>
<proteinExistence type="predicted"/>
<dbReference type="VEuPathDB" id="VectorBase:BGLB028573"/>
<organism evidence="2 3">
    <name type="scientific">Biomphalaria glabrata</name>
    <name type="common">Bloodfluke planorb</name>
    <name type="synonym">Freshwater snail</name>
    <dbReference type="NCBI Taxonomy" id="6526"/>
    <lineage>
        <taxon>Eukaryota</taxon>
        <taxon>Metazoa</taxon>
        <taxon>Spiralia</taxon>
        <taxon>Lophotrochozoa</taxon>
        <taxon>Mollusca</taxon>
        <taxon>Gastropoda</taxon>
        <taxon>Heterobranchia</taxon>
        <taxon>Euthyneura</taxon>
        <taxon>Panpulmonata</taxon>
        <taxon>Hygrophila</taxon>
        <taxon>Lymnaeoidea</taxon>
        <taxon>Planorbidae</taxon>
        <taxon>Biomphalaria</taxon>
    </lineage>
</organism>
<dbReference type="RefSeq" id="XP_013067618.2">
    <property type="nucleotide sequence ID" value="XM_013212164.2"/>
</dbReference>
<feature type="transmembrane region" description="Helical" evidence="1">
    <location>
        <begin position="170"/>
        <end position="201"/>
    </location>
</feature>
<keyword evidence="1" id="KW-0472">Membrane</keyword>
<reference evidence="2" key="1">
    <citation type="submission" date="2020-05" db="UniProtKB">
        <authorList>
            <consortium name="EnsemblMetazoa"/>
        </authorList>
    </citation>
    <scope>IDENTIFICATION</scope>
    <source>
        <strain evidence="2">BB02</strain>
    </source>
</reference>
<dbReference type="Proteomes" id="UP000076420">
    <property type="component" value="Unassembled WGS sequence"/>
</dbReference>
<keyword evidence="1" id="KW-1133">Transmembrane helix</keyword>
<evidence type="ECO:0000313" key="3">
    <source>
        <dbReference type="Proteomes" id="UP000076420"/>
    </source>
</evidence>
<dbReference type="InterPro" id="IPR040350">
    <property type="entry name" value="TMEM272"/>
</dbReference>
<dbReference type="KEGG" id="bgt:106055742"/>
<evidence type="ECO:0000256" key="1">
    <source>
        <dbReference type="SAM" id="Phobius"/>
    </source>
</evidence>
<feature type="transmembrane region" description="Helical" evidence="1">
    <location>
        <begin position="126"/>
        <end position="150"/>
    </location>
</feature>
<dbReference type="OrthoDB" id="6157510at2759"/>
<name>A0A2C9L9I7_BIOGL</name>
<dbReference type="EnsemblMetazoa" id="BGLB028573-RA">
    <property type="protein sequence ID" value="BGLB028573-PA"/>
    <property type="gene ID" value="BGLB028573"/>
</dbReference>
<protein>
    <submittedName>
        <fullName evidence="2">Uncharacterized protein</fullName>
    </submittedName>
</protein>
<dbReference type="PANTHER" id="PTHR33444:SF2">
    <property type="entry name" value="MARVEL DOMAIN-CONTAINING PROTEIN"/>
    <property type="match status" value="1"/>
</dbReference>
<accession>A0A2C9L9I7</accession>
<dbReference type="EnsemblMetazoa" id="BGLB028573-RB">
    <property type="protein sequence ID" value="BGLB028573-PB"/>
    <property type="gene ID" value="BGLB028573"/>
</dbReference>
<sequence length="246" mass="27488">MSISKGPIDGNFKGSFVDFPVAKRESIVLKIRIAKSNATGTKEFVSSVLLIIMQTLFFTLIVGLSLALPISKVVMGAIHFQDCPREPLIAIYLIVSGSVATGFDLIIILIRLNVTSKETYHRNYHVLNLFFCLSTLINFGLLVFGCVVVFPPLAHFSYDSTQLNYCNPFLYWFAFWILILHLLLYAVGLVSCVCLTCMVAVSPTDPTTTIEITKREPREAPDANRRLESIVEVPENRTSFKEDTKA</sequence>
<dbReference type="AlphaFoldDB" id="A0A2C9L9I7"/>
<dbReference type="RefSeq" id="XP_013067616.2">
    <property type="nucleotide sequence ID" value="XM_013212162.2"/>
</dbReference>
<feature type="transmembrane region" description="Helical" evidence="1">
    <location>
        <begin position="88"/>
        <end position="114"/>
    </location>
</feature>
<dbReference type="PANTHER" id="PTHR33444">
    <property type="entry name" value="SI:DKEY-19B23.12-RELATED"/>
    <property type="match status" value="1"/>
</dbReference>
<evidence type="ECO:0000313" key="2">
    <source>
        <dbReference type="EnsemblMetazoa" id="BGLB028573-PB"/>
    </source>
</evidence>
<keyword evidence="1" id="KW-0812">Transmembrane</keyword>